<evidence type="ECO:0000313" key="2">
    <source>
        <dbReference type="Proteomes" id="UP001055072"/>
    </source>
</evidence>
<sequence>MDYGEYELDFNASQDRPLKRFRPIKDGDDGLRPYTPNSVSTGVQPDAEGGGDQQTKKGGRKRPLSCGECRRLKLKCDRVFPCNSCRKRGCAEICPDGALTGGKGSRFILANTEQLHDKIKVMSDRIRELEVGLQAVQTQVSSEAHPLLRQDLLTIKKSPDLFGIEQQAEEMLPKASASASPRAQSAASSSKDMDEHTTRAGVSSGGDRAHTNVSGFIPPDLSQLSHAFPSPWTISPEADLVTRQRIRDHLPSKEEAQRLCQYVRENAFWQFIPDSSESFLPNLIYNVYTVPLPALTPHRLGLFLMILSIGSCVDLGGGDESKQMGEQYYRLSRAALCELPLLDDTSIDAVEALFFMQWYLLTYSEDKKAYEYAWSVSGLTLKLAQTIMLHRDGVRSKIIPEEQDKRRSLFWNLVRFEARLSLALRRPPCVNMRYVDVKRPTAEDENPVVTDYIWWQNEFLVQCTIPVVDVTLSVQPTPYADILLLDREIRNFNIPLSLQMVDDIDHQPPPRPLGMQQAMVATSRQCTLMHLHRSYFTVALTSNEMFTVQHTYTPSVLAVYSGSCSLISTIATIYQWEPELSIRYIIFWNNLFSAAVSRPGI</sequence>
<protein>
    <submittedName>
        <fullName evidence="1">Uncharacterized protein</fullName>
    </submittedName>
</protein>
<keyword evidence="2" id="KW-1185">Reference proteome</keyword>
<accession>A0ACB8TWY2</accession>
<evidence type="ECO:0000313" key="1">
    <source>
        <dbReference type="EMBL" id="KAI0086530.1"/>
    </source>
</evidence>
<proteinExistence type="predicted"/>
<gene>
    <name evidence="1" type="ORF">BDY19DRAFT_960418</name>
</gene>
<name>A0ACB8TWY2_9APHY</name>
<reference evidence="1" key="1">
    <citation type="journal article" date="2021" name="Environ. Microbiol.">
        <title>Gene family expansions and transcriptome signatures uncover fungal adaptations to wood decay.</title>
        <authorList>
            <person name="Hage H."/>
            <person name="Miyauchi S."/>
            <person name="Viragh M."/>
            <person name="Drula E."/>
            <person name="Min B."/>
            <person name="Chaduli D."/>
            <person name="Navarro D."/>
            <person name="Favel A."/>
            <person name="Norest M."/>
            <person name="Lesage-Meessen L."/>
            <person name="Balint B."/>
            <person name="Merenyi Z."/>
            <person name="de Eugenio L."/>
            <person name="Morin E."/>
            <person name="Martinez A.T."/>
            <person name="Baldrian P."/>
            <person name="Stursova M."/>
            <person name="Martinez M.J."/>
            <person name="Novotny C."/>
            <person name="Magnuson J.K."/>
            <person name="Spatafora J.W."/>
            <person name="Maurice S."/>
            <person name="Pangilinan J."/>
            <person name="Andreopoulos W."/>
            <person name="LaButti K."/>
            <person name="Hundley H."/>
            <person name="Na H."/>
            <person name="Kuo A."/>
            <person name="Barry K."/>
            <person name="Lipzen A."/>
            <person name="Henrissat B."/>
            <person name="Riley R."/>
            <person name="Ahrendt S."/>
            <person name="Nagy L.G."/>
            <person name="Grigoriev I.V."/>
            <person name="Martin F."/>
            <person name="Rosso M.N."/>
        </authorList>
    </citation>
    <scope>NUCLEOTIDE SEQUENCE</scope>
    <source>
        <strain evidence="1">CBS 384.51</strain>
    </source>
</reference>
<comment type="caution">
    <text evidence="1">The sequence shown here is derived from an EMBL/GenBank/DDBJ whole genome shotgun (WGS) entry which is preliminary data.</text>
</comment>
<dbReference type="Proteomes" id="UP001055072">
    <property type="component" value="Unassembled WGS sequence"/>
</dbReference>
<organism evidence="1 2">
    <name type="scientific">Irpex rosettiformis</name>
    <dbReference type="NCBI Taxonomy" id="378272"/>
    <lineage>
        <taxon>Eukaryota</taxon>
        <taxon>Fungi</taxon>
        <taxon>Dikarya</taxon>
        <taxon>Basidiomycota</taxon>
        <taxon>Agaricomycotina</taxon>
        <taxon>Agaricomycetes</taxon>
        <taxon>Polyporales</taxon>
        <taxon>Irpicaceae</taxon>
        <taxon>Irpex</taxon>
    </lineage>
</organism>
<dbReference type="EMBL" id="MU274923">
    <property type="protein sequence ID" value="KAI0086530.1"/>
    <property type="molecule type" value="Genomic_DNA"/>
</dbReference>